<sequence length="134" mass="14375">MLRDWAQTGFLLRLQVGRLVAQVIAPFESLEQLSIGLSGVRLDFDRPHRALPRLGIFDRIPDHVPEVGAEPACSLAAPGSAEAMSADHRGTVNAYSQRGRSAAQDLQKARAVPCMALAYMAVLAQEAEAPADSP</sequence>
<protein>
    <submittedName>
        <fullName evidence="1">Uncharacterized protein</fullName>
    </submittedName>
</protein>
<accession>A0ABN9WNF9</accession>
<proteinExistence type="predicted"/>
<organism evidence="1 2">
    <name type="scientific">Prorocentrum cordatum</name>
    <dbReference type="NCBI Taxonomy" id="2364126"/>
    <lineage>
        <taxon>Eukaryota</taxon>
        <taxon>Sar</taxon>
        <taxon>Alveolata</taxon>
        <taxon>Dinophyceae</taxon>
        <taxon>Prorocentrales</taxon>
        <taxon>Prorocentraceae</taxon>
        <taxon>Prorocentrum</taxon>
    </lineage>
</organism>
<keyword evidence="2" id="KW-1185">Reference proteome</keyword>
<evidence type="ECO:0000313" key="1">
    <source>
        <dbReference type="EMBL" id="CAK0888175.1"/>
    </source>
</evidence>
<gene>
    <name evidence="1" type="ORF">PCOR1329_LOCUS69015</name>
</gene>
<reference evidence="1" key="1">
    <citation type="submission" date="2023-10" db="EMBL/GenBank/DDBJ databases">
        <authorList>
            <person name="Chen Y."/>
            <person name="Shah S."/>
            <person name="Dougan E. K."/>
            <person name="Thang M."/>
            <person name="Chan C."/>
        </authorList>
    </citation>
    <scope>NUCLEOTIDE SEQUENCE [LARGE SCALE GENOMIC DNA]</scope>
</reference>
<dbReference type="EMBL" id="CAUYUJ010019037">
    <property type="protein sequence ID" value="CAK0888175.1"/>
    <property type="molecule type" value="Genomic_DNA"/>
</dbReference>
<name>A0ABN9WNF9_9DINO</name>
<comment type="caution">
    <text evidence="1">The sequence shown here is derived from an EMBL/GenBank/DDBJ whole genome shotgun (WGS) entry which is preliminary data.</text>
</comment>
<evidence type="ECO:0000313" key="2">
    <source>
        <dbReference type="Proteomes" id="UP001189429"/>
    </source>
</evidence>
<dbReference type="Proteomes" id="UP001189429">
    <property type="component" value="Unassembled WGS sequence"/>
</dbReference>